<dbReference type="EMBL" id="CP098502">
    <property type="protein sequence ID" value="UTI63228.1"/>
    <property type="molecule type" value="Genomic_DNA"/>
</dbReference>
<dbReference type="InterPro" id="IPR052345">
    <property type="entry name" value="Rad_response_metalloprotease"/>
</dbReference>
<evidence type="ECO:0000313" key="3">
    <source>
        <dbReference type="Proteomes" id="UP001056035"/>
    </source>
</evidence>
<evidence type="ECO:0000259" key="1">
    <source>
        <dbReference type="Pfam" id="PF06114"/>
    </source>
</evidence>
<dbReference type="PANTHER" id="PTHR43236">
    <property type="entry name" value="ANTITOXIN HIGA1"/>
    <property type="match status" value="1"/>
</dbReference>
<dbReference type="RefSeq" id="WP_254569959.1">
    <property type="nucleotide sequence ID" value="NZ_CP098502.1"/>
</dbReference>
<keyword evidence="3" id="KW-1185">Reference proteome</keyword>
<dbReference type="InterPro" id="IPR010359">
    <property type="entry name" value="IrrE_HExxH"/>
</dbReference>
<dbReference type="Proteomes" id="UP001056035">
    <property type="component" value="Chromosome"/>
</dbReference>
<feature type="domain" description="IrrE N-terminal-like" evidence="1">
    <location>
        <begin position="62"/>
        <end position="159"/>
    </location>
</feature>
<reference evidence="2 3" key="1">
    <citation type="submission" date="2022-06" db="EMBL/GenBank/DDBJ databases">
        <title>Paraconexibacter antarcticus.</title>
        <authorList>
            <person name="Kim C.S."/>
        </authorList>
    </citation>
    <scope>NUCLEOTIDE SEQUENCE [LARGE SCALE GENOMIC DNA]</scope>
    <source>
        <strain evidence="2 3">02-257</strain>
    </source>
</reference>
<organism evidence="2 3">
    <name type="scientific">Paraconexibacter antarcticus</name>
    <dbReference type="NCBI Taxonomy" id="2949664"/>
    <lineage>
        <taxon>Bacteria</taxon>
        <taxon>Bacillati</taxon>
        <taxon>Actinomycetota</taxon>
        <taxon>Thermoleophilia</taxon>
        <taxon>Solirubrobacterales</taxon>
        <taxon>Paraconexibacteraceae</taxon>
        <taxon>Paraconexibacter</taxon>
    </lineage>
</organism>
<dbReference type="PANTHER" id="PTHR43236:SF2">
    <property type="entry name" value="BLL0069 PROTEIN"/>
    <property type="match status" value="1"/>
</dbReference>
<evidence type="ECO:0000313" key="2">
    <source>
        <dbReference type="EMBL" id="UTI63228.1"/>
    </source>
</evidence>
<accession>A0ABY5DMM6</accession>
<name>A0ABY5DMM6_9ACTN</name>
<gene>
    <name evidence="2" type="ORF">NBH00_17915</name>
</gene>
<dbReference type="Pfam" id="PF06114">
    <property type="entry name" value="Peptidase_M78"/>
    <property type="match status" value="1"/>
</dbReference>
<protein>
    <submittedName>
        <fullName evidence="2">ImmA/IrrE family metallo-endopeptidase</fullName>
    </submittedName>
</protein>
<proteinExistence type="predicted"/>
<sequence length="241" mass="25135">MAVIDVNRGAKRAREARAQLGLDPAAPLPCLLGVVEERAERPVVVAPLAPGLAGACVPFGTGRLLFVNGVQAPVRQRFTLAHELGHAWCGHDGTVAVDTFATLGGGTTTPYEVQANAFAAEFLIPKAALAELADGAPSLDEITLVAAHFGTSALMTLFRYRQLRLISSDACDGLKARIDEGEHFAAAERLGLAAFDDRLATLDPLPYLSPVLRGTRLAAVLEGAAPAEPALAKAISRLLGG</sequence>
<dbReference type="Gene3D" id="1.10.10.2910">
    <property type="match status" value="1"/>
</dbReference>